<dbReference type="CDD" id="cd01748">
    <property type="entry name" value="GATase1_IGP_Synthase"/>
    <property type="match status" value="1"/>
</dbReference>
<keyword evidence="6 10" id="KW-0368">Histidine biosynthesis</keyword>
<evidence type="ECO:0000313" key="13">
    <source>
        <dbReference type="Proteomes" id="UP001324270"/>
    </source>
</evidence>
<keyword evidence="13" id="KW-1185">Reference proteome</keyword>
<dbReference type="InterPro" id="IPR010139">
    <property type="entry name" value="Imidazole-glycPsynth_HisH"/>
</dbReference>
<dbReference type="SUPFAM" id="SSF52317">
    <property type="entry name" value="Class I glutamine amidotransferase-like"/>
    <property type="match status" value="1"/>
</dbReference>
<dbReference type="Proteomes" id="UP001324270">
    <property type="component" value="Unassembled WGS sequence"/>
</dbReference>
<dbReference type="EC" id="3.5.1.2" evidence="10"/>
<feature type="active site" evidence="10">
    <location>
        <position position="187"/>
    </location>
</feature>
<comment type="subcellular location">
    <subcellularLocation>
        <location evidence="10">Cytoplasm</location>
    </subcellularLocation>
</comment>
<keyword evidence="3 10" id="KW-0028">Amino-acid biosynthesis</keyword>
<dbReference type="RefSeq" id="WP_323978840.1">
    <property type="nucleotide sequence ID" value="NZ_JAYKBV010000003.1"/>
</dbReference>
<evidence type="ECO:0000256" key="2">
    <source>
        <dbReference type="ARBA" id="ARBA00011152"/>
    </source>
</evidence>
<dbReference type="NCBIfam" id="TIGR01855">
    <property type="entry name" value="IMP_synth_hisH"/>
    <property type="match status" value="1"/>
</dbReference>
<dbReference type="PROSITE" id="PS51274">
    <property type="entry name" value="GATASE_COBBQ"/>
    <property type="match status" value="1"/>
</dbReference>
<dbReference type="PANTHER" id="PTHR42701:SF1">
    <property type="entry name" value="IMIDAZOLE GLYCEROL PHOSPHATE SYNTHASE SUBUNIT HISH"/>
    <property type="match status" value="1"/>
</dbReference>
<dbReference type="HAMAP" id="MF_00278">
    <property type="entry name" value="HisH"/>
    <property type="match status" value="1"/>
</dbReference>
<keyword evidence="10" id="KW-0963">Cytoplasm</keyword>
<reference evidence="12 13" key="1">
    <citation type="submission" date="2023-12" db="EMBL/GenBank/DDBJ databases">
        <title>Genomic sequences of Capnocytophaga and Parvimonas strains.</title>
        <authorList>
            <person name="Watt R.M."/>
            <person name="Wang M."/>
            <person name="Yang T."/>
            <person name="Tong W.M."/>
        </authorList>
    </citation>
    <scope>NUCLEOTIDE SEQUENCE [LARGE SCALE GENOMIC DNA]</scope>
    <source>
        <strain evidence="12 13">CCUG 13156</strain>
    </source>
</reference>
<comment type="subunit">
    <text evidence="2 10">Heterodimer of HisH and HisF.</text>
</comment>
<dbReference type="InterPro" id="IPR029062">
    <property type="entry name" value="Class_I_gatase-like"/>
</dbReference>
<dbReference type="PIRSF" id="PIRSF000495">
    <property type="entry name" value="Amidotransf_hisH"/>
    <property type="match status" value="1"/>
</dbReference>
<evidence type="ECO:0000256" key="8">
    <source>
        <dbReference type="ARBA" id="ARBA00047838"/>
    </source>
</evidence>
<keyword evidence="5 10" id="KW-0315">Glutamine amidotransferase</keyword>
<dbReference type="Pfam" id="PF00117">
    <property type="entry name" value="GATase"/>
    <property type="match status" value="1"/>
</dbReference>
<evidence type="ECO:0000256" key="9">
    <source>
        <dbReference type="ARBA" id="ARBA00049534"/>
    </source>
</evidence>
<dbReference type="EMBL" id="JAYKBV010000003">
    <property type="protein sequence ID" value="MEB3039583.1"/>
    <property type="molecule type" value="Genomic_DNA"/>
</dbReference>
<comment type="caution">
    <text evidence="12">The sequence shown here is derived from an EMBL/GenBank/DDBJ whole genome shotgun (WGS) entry which is preliminary data.</text>
</comment>
<dbReference type="PROSITE" id="PS51273">
    <property type="entry name" value="GATASE_TYPE_1"/>
    <property type="match status" value="1"/>
</dbReference>
<feature type="active site" description="Nucleophile" evidence="10">
    <location>
        <position position="82"/>
    </location>
</feature>
<evidence type="ECO:0000256" key="10">
    <source>
        <dbReference type="HAMAP-Rule" id="MF_00278"/>
    </source>
</evidence>
<evidence type="ECO:0000256" key="6">
    <source>
        <dbReference type="ARBA" id="ARBA00023102"/>
    </source>
</evidence>
<comment type="catalytic activity">
    <reaction evidence="9 10">
        <text>L-glutamine + H2O = L-glutamate + NH4(+)</text>
        <dbReference type="Rhea" id="RHEA:15889"/>
        <dbReference type="ChEBI" id="CHEBI:15377"/>
        <dbReference type="ChEBI" id="CHEBI:28938"/>
        <dbReference type="ChEBI" id="CHEBI:29985"/>
        <dbReference type="ChEBI" id="CHEBI:58359"/>
        <dbReference type="EC" id="3.5.1.2"/>
    </reaction>
</comment>
<dbReference type="Gene3D" id="3.40.50.880">
    <property type="match status" value="1"/>
</dbReference>
<organism evidence="12 13">
    <name type="scientific">Capnocytophaga gingivalis</name>
    <dbReference type="NCBI Taxonomy" id="1017"/>
    <lineage>
        <taxon>Bacteria</taxon>
        <taxon>Pseudomonadati</taxon>
        <taxon>Bacteroidota</taxon>
        <taxon>Flavobacteriia</taxon>
        <taxon>Flavobacteriales</taxon>
        <taxon>Flavobacteriaceae</taxon>
        <taxon>Capnocytophaga</taxon>
    </lineage>
</organism>
<gene>
    <name evidence="10 12" type="primary">hisH</name>
    <name evidence="12" type="ORF">VJJ49_02585</name>
</gene>
<sequence>MKIAIVDYGMGNIHSILGALKHLGISEVTVTDSYEVLAKVDKLILPGVGSFAKAMKEIVKRNLDTSLKTIVLEQKKPILGICLGMQIMSQSSTEDGYTEGLGFVKTKVDKFTDISLPVPHVGFNQVQLPKTATKLYKGFNDAPDFYFTHSYKMQGEDVMEVATCNYEVSFIASFEKENIAGVQFHPELSQNNGLKLIHNFLNEF</sequence>
<proteinExistence type="inferred from homology"/>
<evidence type="ECO:0000259" key="11">
    <source>
        <dbReference type="Pfam" id="PF00117"/>
    </source>
</evidence>
<evidence type="ECO:0000256" key="7">
    <source>
        <dbReference type="ARBA" id="ARBA00023239"/>
    </source>
</evidence>
<evidence type="ECO:0000256" key="5">
    <source>
        <dbReference type="ARBA" id="ARBA00022962"/>
    </source>
</evidence>
<protein>
    <recommendedName>
        <fullName evidence="10">Imidazole glycerol phosphate synthase subunit HisH</fullName>
        <ecNumber evidence="10">4.3.2.10</ecNumber>
    </recommendedName>
    <alternativeName>
        <fullName evidence="10">IGP synthase glutaminase subunit</fullName>
        <ecNumber evidence="10">3.5.1.2</ecNumber>
    </alternativeName>
    <alternativeName>
        <fullName evidence="10">IGP synthase subunit HisH</fullName>
    </alternativeName>
    <alternativeName>
        <fullName evidence="10">ImGP synthase subunit HisH</fullName>
        <shortName evidence="10">IGPS subunit HisH</shortName>
    </alternativeName>
</protein>
<name>A0ABU5Y6N0_9FLAO</name>
<evidence type="ECO:0000256" key="3">
    <source>
        <dbReference type="ARBA" id="ARBA00022605"/>
    </source>
</evidence>
<accession>A0ABU5Y6N0</accession>
<feature type="domain" description="Glutamine amidotransferase" evidence="11">
    <location>
        <begin position="5"/>
        <end position="201"/>
    </location>
</feature>
<dbReference type="InterPro" id="IPR017926">
    <property type="entry name" value="GATASE"/>
</dbReference>
<feature type="active site" evidence="10">
    <location>
        <position position="185"/>
    </location>
</feature>
<evidence type="ECO:0000313" key="12">
    <source>
        <dbReference type="EMBL" id="MEB3039583.1"/>
    </source>
</evidence>
<dbReference type="EC" id="4.3.2.10" evidence="10"/>
<comment type="function">
    <text evidence="10">IGPS catalyzes the conversion of PRFAR and glutamine to IGP, AICAR and glutamate. The HisH subunit catalyzes the hydrolysis of glutamine to glutamate and ammonia as part of the synthesis of IGP and AICAR. The resulting ammonia molecule is channeled to the active site of HisF.</text>
</comment>
<dbReference type="GO" id="GO:0016829">
    <property type="term" value="F:lyase activity"/>
    <property type="evidence" value="ECO:0007669"/>
    <property type="project" value="UniProtKB-KW"/>
</dbReference>
<evidence type="ECO:0000256" key="1">
    <source>
        <dbReference type="ARBA" id="ARBA00005091"/>
    </source>
</evidence>
<evidence type="ECO:0000256" key="4">
    <source>
        <dbReference type="ARBA" id="ARBA00022801"/>
    </source>
</evidence>
<comment type="pathway">
    <text evidence="1 10">Amino-acid biosynthesis; L-histidine biosynthesis; L-histidine from 5-phospho-alpha-D-ribose 1-diphosphate: step 5/9.</text>
</comment>
<dbReference type="PANTHER" id="PTHR42701">
    <property type="entry name" value="IMIDAZOLE GLYCEROL PHOSPHATE SYNTHASE SUBUNIT HISH"/>
    <property type="match status" value="1"/>
</dbReference>
<keyword evidence="7 10" id="KW-0456">Lyase</keyword>
<comment type="catalytic activity">
    <reaction evidence="8 10">
        <text>5-[(5-phospho-1-deoxy-D-ribulos-1-ylimino)methylamino]-1-(5-phospho-beta-D-ribosyl)imidazole-4-carboxamide + L-glutamine = D-erythro-1-(imidazol-4-yl)glycerol 3-phosphate + 5-amino-1-(5-phospho-beta-D-ribosyl)imidazole-4-carboxamide + L-glutamate + H(+)</text>
        <dbReference type="Rhea" id="RHEA:24793"/>
        <dbReference type="ChEBI" id="CHEBI:15378"/>
        <dbReference type="ChEBI" id="CHEBI:29985"/>
        <dbReference type="ChEBI" id="CHEBI:58278"/>
        <dbReference type="ChEBI" id="CHEBI:58359"/>
        <dbReference type="ChEBI" id="CHEBI:58475"/>
        <dbReference type="ChEBI" id="CHEBI:58525"/>
        <dbReference type="EC" id="4.3.2.10"/>
    </reaction>
</comment>
<keyword evidence="4 10" id="KW-0378">Hydrolase</keyword>